<feature type="region of interest" description="Disordered" evidence="6">
    <location>
        <begin position="698"/>
        <end position="717"/>
    </location>
</feature>
<dbReference type="InterPro" id="IPR001965">
    <property type="entry name" value="Znf_PHD"/>
</dbReference>
<dbReference type="InterPro" id="IPR040676">
    <property type="entry name" value="DUF5641"/>
</dbReference>
<dbReference type="Pfam" id="PF03564">
    <property type="entry name" value="DUF1759"/>
    <property type="match status" value="1"/>
</dbReference>
<dbReference type="InterPro" id="IPR011011">
    <property type="entry name" value="Znf_FYVE_PHD"/>
</dbReference>
<dbReference type="PROSITE" id="PS01359">
    <property type="entry name" value="ZF_PHD_1"/>
    <property type="match status" value="1"/>
</dbReference>
<evidence type="ECO:0000259" key="7">
    <source>
        <dbReference type="PROSITE" id="PS50016"/>
    </source>
</evidence>
<dbReference type="InterPro" id="IPR012337">
    <property type="entry name" value="RNaseH-like_sf"/>
</dbReference>
<dbReference type="InterPro" id="IPR005312">
    <property type="entry name" value="DUF1759"/>
</dbReference>
<dbReference type="InterPro" id="IPR043128">
    <property type="entry name" value="Rev_trsase/Diguanyl_cyclase"/>
</dbReference>
<keyword evidence="1" id="KW-0479">Metal-binding</keyword>
<evidence type="ECO:0000256" key="3">
    <source>
        <dbReference type="ARBA" id="ARBA00022833"/>
    </source>
</evidence>
<evidence type="ECO:0000313" key="10">
    <source>
        <dbReference type="Proteomes" id="UP000069940"/>
    </source>
</evidence>
<feature type="compositionally biased region" description="Low complexity" evidence="6">
    <location>
        <begin position="2062"/>
        <end position="2080"/>
    </location>
</feature>
<reference evidence="10" key="1">
    <citation type="journal article" date="2015" name="Proc. Natl. Acad. Sci. U.S.A.">
        <title>Genome sequence of the Asian Tiger mosquito, Aedes albopictus, reveals insights into its biology, genetics, and evolution.</title>
        <authorList>
            <person name="Chen X.G."/>
            <person name="Jiang X."/>
            <person name="Gu J."/>
            <person name="Xu M."/>
            <person name="Wu Y."/>
            <person name="Deng Y."/>
            <person name="Zhang C."/>
            <person name="Bonizzoni M."/>
            <person name="Dermauw W."/>
            <person name="Vontas J."/>
            <person name="Armbruster P."/>
            <person name="Huang X."/>
            <person name="Yang Y."/>
            <person name="Zhang H."/>
            <person name="He W."/>
            <person name="Peng H."/>
            <person name="Liu Y."/>
            <person name="Wu K."/>
            <person name="Chen J."/>
            <person name="Lirakis M."/>
            <person name="Topalis P."/>
            <person name="Van Leeuwen T."/>
            <person name="Hall A.B."/>
            <person name="Jiang X."/>
            <person name="Thorpe C."/>
            <person name="Mueller R.L."/>
            <person name="Sun C."/>
            <person name="Waterhouse R.M."/>
            <person name="Yan G."/>
            <person name="Tu Z.J."/>
            <person name="Fang X."/>
            <person name="James A.A."/>
        </authorList>
    </citation>
    <scope>NUCLEOTIDE SEQUENCE [LARGE SCALE GENOMIC DNA]</scope>
    <source>
        <strain evidence="10">Foshan</strain>
    </source>
</reference>
<feature type="region of interest" description="Disordered" evidence="6">
    <location>
        <begin position="169"/>
        <end position="243"/>
    </location>
</feature>
<keyword evidence="10" id="KW-1185">Reference proteome</keyword>
<feature type="compositionally biased region" description="Low complexity" evidence="6">
    <location>
        <begin position="700"/>
        <end position="714"/>
    </location>
</feature>
<dbReference type="SUPFAM" id="SSF57903">
    <property type="entry name" value="FYVE/PHD zinc finger"/>
    <property type="match status" value="1"/>
</dbReference>
<organism evidence="9 10">
    <name type="scientific">Aedes albopictus</name>
    <name type="common">Asian tiger mosquito</name>
    <name type="synonym">Stegomyia albopicta</name>
    <dbReference type="NCBI Taxonomy" id="7160"/>
    <lineage>
        <taxon>Eukaryota</taxon>
        <taxon>Metazoa</taxon>
        <taxon>Ecdysozoa</taxon>
        <taxon>Arthropoda</taxon>
        <taxon>Hexapoda</taxon>
        <taxon>Insecta</taxon>
        <taxon>Pterygota</taxon>
        <taxon>Neoptera</taxon>
        <taxon>Endopterygota</taxon>
        <taxon>Diptera</taxon>
        <taxon>Nematocera</taxon>
        <taxon>Culicoidea</taxon>
        <taxon>Culicidae</taxon>
        <taxon>Culicinae</taxon>
        <taxon>Aedini</taxon>
        <taxon>Aedes</taxon>
        <taxon>Stegomyia</taxon>
    </lineage>
</organism>
<proteinExistence type="predicted"/>
<dbReference type="Pfam" id="PF18701">
    <property type="entry name" value="DUF5641"/>
    <property type="match status" value="1"/>
</dbReference>
<dbReference type="CDD" id="cd01644">
    <property type="entry name" value="RT_pepA17"/>
    <property type="match status" value="1"/>
</dbReference>
<feature type="region of interest" description="Disordered" evidence="6">
    <location>
        <begin position="2061"/>
        <end position="2081"/>
    </location>
</feature>
<dbReference type="Gene3D" id="3.10.10.10">
    <property type="entry name" value="HIV Type 1 Reverse Transcriptase, subunit A, domain 1"/>
    <property type="match status" value="1"/>
</dbReference>
<dbReference type="Pfam" id="PF00628">
    <property type="entry name" value="PHD"/>
    <property type="match status" value="1"/>
</dbReference>
<dbReference type="EnsemblMetazoa" id="AALFPA23_002521.R2404">
    <property type="protein sequence ID" value="AALFPA23_002521.P2404"/>
    <property type="gene ID" value="AALFPA23_002521"/>
</dbReference>
<feature type="compositionally biased region" description="Polar residues" evidence="6">
    <location>
        <begin position="213"/>
        <end position="229"/>
    </location>
</feature>
<evidence type="ECO:0000256" key="2">
    <source>
        <dbReference type="ARBA" id="ARBA00022771"/>
    </source>
</evidence>
<dbReference type="Gene3D" id="2.60.120.650">
    <property type="entry name" value="Cupin"/>
    <property type="match status" value="1"/>
</dbReference>
<dbReference type="PROSITE" id="PS50016">
    <property type="entry name" value="ZF_PHD_2"/>
    <property type="match status" value="1"/>
</dbReference>
<dbReference type="SUPFAM" id="SSF56672">
    <property type="entry name" value="DNA/RNA polymerases"/>
    <property type="match status" value="1"/>
</dbReference>
<evidence type="ECO:0000256" key="6">
    <source>
        <dbReference type="SAM" id="MobiDB-lite"/>
    </source>
</evidence>
<dbReference type="GeneID" id="115260052"/>
<feature type="coiled-coil region" evidence="5">
    <location>
        <begin position="92"/>
        <end position="126"/>
    </location>
</feature>
<feature type="domain" description="Integrase catalytic" evidence="8">
    <location>
        <begin position="1725"/>
        <end position="1915"/>
    </location>
</feature>
<dbReference type="PANTHER" id="PTHR47331">
    <property type="entry name" value="PHD-TYPE DOMAIN-CONTAINING PROTEIN"/>
    <property type="match status" value="1"/>
</dbReference>
<evidence type="ECO:0000256" key="4">
    <source>
        <dbReference type="PROSITE-ProRule" id="PRU00146"/>
    </source>
</evidence>
<name>A0ABM1XSV8_AEDAL</name>
<feature type="domain" description="PHD-type" evidence="7">
    <location>
        <begin position="5"/>
        <end position="56"/>
    </location>
</feature>
<dbReference type="Proteomes" id="UP000069940">
    <property type="component" value="Unassembled WGS sequence"/>
</dbReference>
<dbReference type="SMART" id="SM00249">
    <property type="entry name" value="PHD"/>
    <property type="match status" value="1"/>
</dbReference>
<dbReference type="RefSeq" id="XP_062713503.1">
    <property type="nucleotide sequence ID" value="XM_062857519.1"/>
</dbReference>
<keyword evidence="3" id="KW-0862">Zinc</keyword>
<dbReference type="InterPro" id="IPR019787">
    <property type="entry name" value="Znf_PHD-finger"/>
</dbReference>
<dbReference type="InterPro" id="IPR043502">
    <property type="entry name" value="DNA/RNA_pol_sf"/>
</dbReference>
<accession>A0ABM1XSV8</accession>
<keyword evidence="2 4" id="KW-0863">Zinc-finger</keyword>
<dbReference type="Pfam" id="PF05380">
    <property type="entry name" value="Peptidase_A17"/>
    <property type="match status" value="1"/>
</dbReference>
<dbReference type="PANTHER" id="PTHR47331:SF1">
    <property type="entry name" value="GAG-LIKE PROTEIN"/>
    <property type="match status" value="1"/>
</dbReference>
<keyword evidence="5" id="KW-0175">Coiled coil</keyword>
<evidence type="ECO:0000259" key="8">
    <source>
        <dbReference type="PROSITE" id="PS50994"/>
    </source>
</evidence>
<dbReference type="Gene3D" id="3.30.420.10">
    <property type="entry name" value="Ribonuclease H-like superfamily/Ribonuclease H"/>
    <property type="match status" value="1"/>
</dbReference>
<sequence length="2149" mass="242522">MMHAAKECGKCSSGGLVGQMVGCDMCDVWFHAGCVGETETSLNPDRTWKCSLCSKEDAGEVASRHTSKSVRSSASSRARRELLLQQLEEQRALKLKQRAEEDKIRKKRAEEDEAFLQQKLDLILEEDDESRSSRLSSRASRKKVVDWLSNSQGDRVAIGLSHNGAYPQLPVPLASTSTGRSTGPAHPASEPAAGIPTSSSTPQSGKAIGVDIPQTSLSQQVEPISSSTSIRRDNLESRSPVQPCSSTMYTVRQSFPRVVNGQTSHVNHIFGNCVSKSIADTKVTFSGQFGEVVPPKCQTIAGRMPVPRNSMISSVVGMSTEASVVPPCDTVPYASVTYPTTSAAIQHPQANQRPASANLMIGSAGLESTPPGVHHFGASQTGTSHQPVPSSAQLAARQVMPRELPDFSGDPQDWPLFSSSFYNSTAACGFTDAENLARLQRCLKGHALDSVKSRLLMPESVPHVMETLRKLYGRPEVLIHTLLRRLRSVPPPRSENLQSVITFGMAVRNLVDHMFVAQLLDHLRNPMLLHELVEKLPSSMKMQWSWYKRSQTDVNLATFGAFMDELVNTASDVTFPVDTLAQHSTTGQTGREKQKFYVHVESGEEHAVIQTTEGRSKSSPWQDRSNKSCHYCTAEEHISQCPQFKALDVDGRWKAIRSKGLCRTCLIPHRRWPCRSRKECEIDGCRLRHHALLHSRTDASVNRSSSESRMSSNEARVTQQNHHSTLSYCLFRYLPVTLEMNGKQVETFAFLDDGCQTTLMEAGLAADLDIAGPGESLWLGWTGNITREENGSQRVTLNISGSGMSSKYKLNNVRTVQRLQLQGQTFQYEELKKTYPHLRGLPLRSYVNAVPRLIIGIEHAQLLTALKVREGKSNDPVAVKTRLGWCVYGKQAIGEGLPVERLHLHTEEQQMGNRELHDLMKQYFAVEEAAVATPIESVDDSRARRILEQTTRRTRGGFETGLLWRYDKPVFPDSYPLAMRRLQCLEKRLNKDEGLRNKVIALIRDYEAKGYAHKITQEELESTDSCQTWFLPLGVVRNPKKPEKIRLIWDAAAQVHGTSFNDMLLKAPDMLTSLFAVLLRFRQRSIAVCGDIREMFHQIRIIPRDKQYQRFILREHPDEEPQIYVMDVATFGATCSPCSSQFVKNKNAKELESDFPEAAEAIINAHYVDDYLDSVDSIEKAVKLVKDVRHVHALGGFEIRNFVSNSPEVLRQLGEPRSLHKKSLDLDGSVNIERVLGMVWKPNEDVFTFDVVLKEDLKQFLVQSVMPTKRQVLRLVMSLFDPYGFIAHFVVHGTILMQHIWRTGTEWDEVIAPELHQMWRDWIRLLERLQEVEVPRCFFGSTSSQIPANIQLHVFVDASEQAYACAAYLRIVQAGAIHCVLVAAKTKVAPLKPLSIPRLELQACIIGCRLMETVKAALNLNIEERYFWTDSTTALAWIKSDSRRYHPYVAFRVGEILNSSNIDEWHHVPSKQNVADLATKWGCGPDFLPDSRWYIGELFLYQSKSEWPKQVQKQQCYTEEEVRAVYHLHRELPQPLIDVTRFSNWNRLIRTAAYVYRALKKFRNEKIHGILTSDELLQGENLLWRQTQFQAFPDEYTALEYNSQHPTEEPISLEKCSKLYTESPFIDDSGVIRMNSRILAAPSASFETKYPVILPKDHPTTRLLVDSYHRRFLHGNNNTVFNEVRQRFRVPQLRSIIKRISNECQHCKIKKAEPRPPMMAPLPAVRLTPNIRAFSYSGVDYFGPLLVKQGRSLVKRWVALFTCLTIRAVHLEIVHSLTTQSCVMAIRRFVSRRGAPVTFYSDNGTCFKGANSLLCEQIQSIHENCAVTFTNARTTWHFNPPSAPHMGGCWERMVRSVKTAMAAIAGHPQHPSDEVLETVVLEAEAIINSRPLTFIPIDDADQEALTPNHFLLYGSTGVVQPRSAFTVEGTTLRDSWKLSQYLVDQFWKRWVLEYLPTLTRRTKWFQSTKPLDTGDIVFVVDESKRSGWLRGRIIEVIRGKDGQTRRAVVRTKDGVLTRPAVKLALLDVSSNRNQCADEDSPELHGRGNVKNNHRAAVFSNATHHQPQQQQQRPEPTTSQQALSLAAEGLNQTQIVGQAPFVTSLQWVVSPSRNEAKPASVSSSHSSQALARLKLQMLEEIRNVERREVE</sequence>
<dbReference type="Pfam" id="PF00078">
    <property type="entry name" value="RVT_1"/>
    <property type="match status" value="1"/>
</dbReference>
<dbReference type="InterPro" id="IPR001584">
    <property type="entry name" value="Integrase_cat-core"/>
</dbReference>
<dbReference type="CDD" id="cd15489">
    <property type="entry name" value="PHD_SF"/>
    <property type="match status" value="1"/>
</dbReference>
<reference evidence="9" key="2">
    <citation type="submission" date="2025-05" db="UniProtKB">
        <authorList>
            <consortium name="EnsemblMetazoa"/>
        </authorList>
    </citation>
    <scope>IDENTIFICATION</scope>
    <source>
        <strain evidence="9">Foshan</strain>
    </source>
</reference>
<evidence type="ECO:0000256" key="5">
    <source>
        <dbReference type="SAM" id="Coils"/>
    </source>
</evidence>
<evidence type="ECO:0000313" key="9">
    <source>
        <dbReference type="EnsemblMetazoa" id="AALFPA23_002521.P2404"/>
    </source>
</evidence>
<dbReference type="InterPro" id="IPR008042">
    <property type="entry name" value="Retrotrans_Pao"/>
</dbReference>
<dbReference type="SUPFAM" id="SSF53098">
    <property type="entry name" value="Ribonuclease H-like"/>
    <property type="match status" value="1"/>
</dbReference>
<dbReference type="PROSITE" id="PS50994">
    <property type="entry name" value="INTEGRASE"/>
    <property type="match status" value="1"/>
</dbReference>
<dbReference type="Gene3D" id="3.30.70.270">
    <property type="match status" value="1"/>
</dbReference>
<dbReference type="InterPro" id="IPR019786">
    <property type="entry name" value="Zinc_finger_PHD-type_CS"/>
</dbReference>
<dbReference type="InterPro" id="IPR000477">
    <property type="entry name" value="RT_dom"/>
</dbReference>
<evidence type="ECO:0000256" key="1">
    <source>
        <dbReference type="ARBA" id="ARBA00022723"/>
    </source>
</evidence>
<protein>
    <submittedName>
        <fullName evidence="9">Uncharacterized protein</fullName>
    </submittedName>
</protein>
<dbReference type="InterPro" id="IPR036397">
    <property type="entry name" value="RNaseH_sf"/>
</dbReference>